<dbReference type="PROSITE" id="PS50071">
    <property type="entry name" value="HOMEOBOX_2"/>
    <property type="match status" value="1"/>
</dbReference>
<evidence type="ECO:0000313" key="8">
    <source>
        <dbReference type="Proteomes" id="UP000694521"/>
    </source>
</evidence>
<dbReference type="GO" id="GO:0003700">
    <property type="term" value="F:DNA-binding transcription factor activity"/>
    <property type="evidence" value="ECO:0007669"/>
    <property type="project" value="TreeGrafter"/>
</dbReference>
<dbReference type="Pfam" id="PF00046">
    <property type="entry name" value="Homeodomain"/>
    <property type="match status" value="2"/>
</dbReference>
<reference evidence="7" key="1">
    <citation type="submission" date="2025-08" db="UniProtKB">
        <authorList>
            <consortium name="Ensembl"/>
        </authorList>
    </citation>
    <scope>IDENTIFICATION</scope>
</reference>
<dbReference type="PANTHER" id="PTHR24332:SF16">
    <property type="entry name" value="HOMEOBOX PROTEIN CDX-1"/>
    <property type="match status" value="1"/>
</dbReference>
<dbReference type="Ensembl" id="ENSACDT00005001435.1">
    <property type="protein sequence ID" value="ENSACDP00005001207.1"/>
    <property type="gene ID" value="ENSACDG00005000831.1"/>
</dbReference>
<keyword evidence="3 4" id="KW-0238">DNA-binding</keyword>
<evidence type="ECO:0000256" key="5">
    <source>
        <dbReference type="SAM" id="MobiDB-lite"/>
    </source>
</evidence>
<dbReference type="InterPro" id="IPR009057">
    <property type="entry name" value="Homeodomain-like_sf"/>
</dbReference>
<feature type="compositionally biased region" description="Low complexity" evidence="5">
    <location>
        <begin position="293"/>
        <end position="304"/>
    </location>
</feature>
<protein>
    <recommendedName>
        <fullName evidence="6">Homeobox domain-containing protein</fullName>
    </recommendedName>
</protein>
<sequence length="312" mass="34714">MYVGYLLDKDTNMYPSPVRHPSLNLNPQNYVPGPPQYSDFASYHHVPGINSDPHHGQPAAAWGSPYTPAKEDWHSYGTAAASSTANPGQFGFSPPDFNPMQPPGSGLLPPPISSSVPQLSPNTQRRTPYEWMRRSIPSTSNSGKTRTKDKYRVVYTDHQRLELEKEFHYSRYITIRRKAELAAALGLTERQVSAEMGKTWWNWGWERAALLPRSFQPPGFPPWPSGAHLCLCPLLCMAIGVFPQVKIWFQNRRAKERKVNKKKMQQQSQPTSTTTPTPPAVGTPGPMGALCGSSAPSLVSSSPLTIKEEFMP</sequence>
<dbReference type="GO" id="GO:0009948">
    <property type="term" value="P:anterior/posterior axis specification"/>
    <property type="evidence" value="ECO:0007669"/>
    <property type="project" value="TreeGrafter"/>
</dbReference>
<proteinExistence type="inferred from homology"/>
<keyword evidence="3 4" id="KW-0371">Homeobox</keyword>
<feature type="region of interest" description="Disordered" evidence="5">
    <location>
        <begin position="258"/>
        <end position="312"/>
    </location>
</feature>
<feature type="domain" description="Homeobox" evidence="6">
    <location>
        <begin position="146"/>
        <end position="259"/>
    </location>
</feature>
<dbReference type="GO" id="GO:0006357">
    <property type="term" value="P:regulation of transcription by RNA polymerase II"/>
    <property type="evidence" value="ECO:0007669"/>
    <property type="project" value="TreeGrafter"/>
</dbReference>
<dbReference type="Gene3D" id="1.10.10.60">
    <property type="entry name" value="Homeodomain-like"/>
    <property type="match status" value="1"/>
</dbReference>
<dbReference type="InterPro" id="IPR047152">
    <property type="entry name" value="Caudal_homeobox"/>
</dbReference>
<dbReference type="SUPFAM" id="SSF46689">
    <property type="entry name" value="Homeodomain-like"/>
    <property type="match status" value="2"/>
</dbReference>
<dbReference type="Proteomes" id="UP000694521">
    <property type="component" value="Unplaced"/>
</dbReference>
<comment type="similarity">
    <text evidence="2">Belongs to the Caudal homeobox family.</text>
</comment>
<feature type="DNA-binding region" description="Homeobox" evidence="3">
    <location>
        <begin position="148"/>
        <end position="260"/>
    </location>
</feature>
<keyword evidence="8" id="KW-1185">Reference proteome</keyword>
<dbReference type="PANTHER" id="PTHR24332">
    <property type="entry name" value="HOMEOBOX PROTEIN CDX"/>
    <property type="match status" value="1"/>
</dbReference>
<evidence type="ECO:0000256" key="4">
    <source>
        <dbReference type="RuleBase" id="RU000682"/>
    </source>
</evidence>
<evidence type="ECO:0000256" key="1">
    <source>
        <dbReference type="ARBA" id="ARBA00004123"/>
    </source>
</evidence>
<organism evidence="7 8">
    <name type="scientific">Anser cygnoides</name>
    <name type="common">Swan goose</name>
    <dbReference type="NCBI Taxonomy" id="8845"/>
    <lineage>
        <taxon>Eukaryota</taxon>
        <taxon>Metazoa</taxon>
        <taxon>Chordata</taxon>
        <taxon>Craniata</taxon>
        <taxon>Vertebrata</taxon>
        <taxon>Euteleostomi</taxon>
        <taxon>Archelosauria</taxon>
        <taxon>Archosauria</taxon>
        <taxon>Dinosauria</taxon>
        <taxon>Saurischia</taxon>
        <taxon>Theropoda</taxon>
        <taxon>Coelurosauria</taxon>
        <taxon>Aves</taxon>
        <taxon>Neognathae</taxon>
        <taxon>Galloanserae</taxon>
        <taxon>Anseriformes</taxon>
        <taxon>Anatidae</taxon>
        <taxon>Anserinae</taxon>
        <taxon>Anser</taxon>
    </lineage>
</organism>
<dbReference type="InterPro" id="IPR006820">
    <property type="entry name" value="Caudal_activation_dom"/>
</dbReference>
<name>A0A8B9D7K4_ANSCY</name>
<evidence type="ECO:0000256" key="3">
    <source>
        <dbReference type="PROSITE-ProRule" id="PRU00108"/>
    </source>
</evidence>
<feature type="compositionally biased region" description="Low complexity" evidence="5">
    <location>
        <begin position="265"/>
        <end position="275"/>
    </location>
</feature>
<reference evidence="7" key="2">
    <citation type="submission" date="2025-09" db="UniProtKB">
        <authorList>
            <consortium name="Ensembl"/>
        </authorList>
    </citation>
    <scope>IDENTIFICATION</scope>
</reference>
<dbReference type="AlphaFoldDB" id="A0A8B9D7K4"/>
<comment type="subcellular location">
    <subcellularLocation>
        <location evidence="1 3 4">Nucleus</location>
    </subcellularLocation>
</comment>
<dbReference type="CDD" id="cd00086">
    <property type="entry name" value="homeodomain"/>
    <property type="match status" value="1"/>
</dbReference>
<dbReference type="InterPro" id="IPR001356">
    <property type="entry name" value="HD"/>
</dbReference>
<dbReference type="GO" id="GO:0000977">
    <property type="term" value="F:RNA polymerase II transcription regulatory region sequence-specific DNA binding"/>
    <property type="evidence" value="ECO:0007669"/>
    <property type="project" value="TreeGrafter"/>
</dbReference>
<evidence type="ECO:0000313" key="7">
    <source>
        <dbReference type="Ensembl" id="ENSACDP00005001207.1"/>
    </source>
</evidence>
<accession>A0A8B9D7K4</accession>
<evidence type="ECO:0000256" key="2">
    <source>
        <dbReference type="ARBA" id="ARBA00010341"/>
    </source>
</evidence>
<dbReference type="SMART" id="SM00389">
    <property type="entry name" value="HOX"/>
    <property type="match status" value="1"/>
</dbReference>
<dbReference type="GO" id="GO:0009887">
    <property type="term" value="P:animal organ morphogenesis"/>
    <property type="evidence" value="ECO:0007669"/>
    <property type="project" value="TreeGrafter"/>
</dbReference>
<dbReference type="Pfam" id="PF04731">
    <property type="entry name" value="Caudal_act"/>
    <property type="match status" value="1"/>
</dbReference>
<keyword evidence="3 4" id="KW-0539">Nucleus</keyword>
<dbReference type="GO" id="GO:0030154">
    <property type="term" value="P:cell differentiation"/>
    <property type="evidence" value="ECO:0007669"/>
    <property type="project" value="TreeGrafter"/>
</dbReference>
<evidence type="ECO:0000259" key="6">
    <source>
        <dbReference type="PROSITE" id="PS50071"/>
    </source>
</evidence>
<dbReference type="GO" id="GO:0005634">
    <property type="term" value="C:nucleus"/>
    <property type="evidence" value="ECO:0007669"/>
    <property type="project" value="UniProtKB-SubCell"/>
</dbReference>